<dbReference type="SUPFAM" id="SSF52172">
    <property type="entry name" value="CheY-like"/>
    <property type="match status" value="1"/>
</dbReference>
<dbReference type="InterPro" id="IPR000700">
    <property type="entry name" value="PAS-assoc_C"/>
</dbReference>
<dbReference type="SUPFAM" id="SSF55785">
    <property type="entry name" value="PYP-like sensor domain (PAS domain)"/>
    <property type="match status" value="6"/>
</dbReference>
<dbReference type="SMART" id="SM00448">
    <property type="entry name" value="REC"/>
    <property type="match status" value="1"/>
</dbReference>
<name>A0A679JFI7_9HYPH</name>
<keyword evidence="3 6" id="KW-0597">Phosphoprotein</keyword>
<dbReference type="PANTHER" id="PTHR43304">
    <property type="entry name" value="PHYTOCHROME-LIKE PROTEIN CPH1"/>
    <property type="match status" value="1"/>
</dbReference>
<dbReference type="InterPro" id="IPR003594">
    <property type="entry name" value="HATPase_dom"/>
</dbReference>
<evidence type="ECO:0000256" key="7">
    <source>
        <dbReference type="SAM" id="Coils"/>
    </source>
</evidence>
<dbReference type="SMART" id="SM00387">
    <property type="entry name" value="HATPase_c"/>
    <property type="match status" value="1"/>
</dbReference>
<feature type="domain" description="PAC" evidence="11">
    <location>
        <begin position="610"/>
        <end position="662"/>
    </location>
</feature>
<dbReference type="InterPro" id="IPR000014">
    <property type="entry name" value="PAS"/>
</dbReference>
<dbReference type="CDD" id="cd00082">
    <property type="entry name" value="HisKA"/>
    <property type="match status" value="1"/>
</dbReference>
<dbReference type="PRINTS" id="PR00344">
    <property type="entry name" value="BCTRLSENSOR"/>
</dbReference>
<dbReference type="Pfam" id="PF02518">
    <property type="entry name" value="HATPase_c"/>
    <property type="match status" value="1"/>
</dbReference>
<dbReference type="InterPro" id="IPR004358">
    <property type="entry name" value="Sig_transdc_His_kin-like_C"/>
</dbReference>
<dbReference type="Pfam" id="PF00512">
    <property type="entry name" value="HisKA"/>
    <property type="match status" value="1"/>
</dbReference>
<dbReference type="EC" id="2.7.13.3" evidence="2"/>
<evidence type="ECO:0000256" key="3">
    <source>
        <dbReference type="ARBA" id="ARBA00022553"/>
    </source>
</evidence>
<feature type="domain" description="PAS" evidence="10">
    <location>
        <begin position="695"/>
        <end position="744"/>
    </location>
</feature>
<protein>
    <recommendedName>
        <fullName evidence="2">histidine kinase</fullName>
        <ecNumber evidence="2">2.7.13.3</ecNumber>
    </recommendedName>
</protein>
<dbReference type="InterPro" id="IPR013656">
    <property type="entry name" value="PAS_4"/>
</dbReference>
<dbReference type="Gene3D" id="3.30.565.10">
    <property type="entry name" value="Histidine kinase-like ATPase, C-terminal domain"/>
    <property type="match status" value="1"/>
</dbReference>
<comment type="catalytic activity">
    <reaction evidence="1">
        <text>ATP + protein L-histidine = ADP + protein N-phospho-L-histidine.</text>
        <dbReference type="EC" id="2.7.13.3"/>
    </reaction>
</comment>
<dbReference type="SMART" id="SM00091">
    <property type="entry name" value="PAS"/>
    <property type="match status" value="6"/>
</dbReference>
<organism evidence="12">
    <name type="scientific">Methylobacterium bullatum</name>
    <dbReference type="NCBI Taxonomy" id="570505"/>
    <lineage>
        <taxon>Bacteria</taxon>
        <taxon>Pseudomonadati</taxon>
        <taxon>Pseudomonadota</taxon>
        <taxon>Alphaproteobacteria</taxon>
        <taxon>Hyphomicrobiales</taxon>
        <taxon>Methylobacteriaceae</taxon>
        <taxon>Methylobacterium</taxon>
    </lineage>
</organism>
<feature type="domain" description="PAS" evidence="10">
    <location>
        <begin position="411"/>
        <end position="466"/>
    </location>
</feature>
<evidence type="ECO:0000256" key="5">
    <source>
        <dbReference type="ARBA" id="ARBA00022777"/>
    </source>
</evidence>
<evidence type="ECO:0000256" key="4">
    <source>
        <dbReference type="ARBA" id="ARBA00022679"/>
    </source>
</evidence>
<dbReference type="InterPro" id="IPR052162">
    <property type="entry name" value="Sensor_kinase/Photoreceptor"/>
</dbReference>
<dbReference type="InterPro" id="IPR036890">
    <property type="entry name" value="HATPase_C_sf"/>
</dbReference>
<dbReference type="PROSITE" id="PS50109">
    <property type="entry name" value="HIS_KIN"/>
    <property type="match status" value="1"/>
</dbReference>
<feature type="coiled-coil region" evidence="7">
    <location>
        <begin position="650"/>
        <end position="677"/>
    </location>
</feature>
<feature type="domain" description="Histidine kinase" evidence="8">
    <location>
        <begin position="812"/>
        <end position="1036"/>
    </location>
</feature>
<dbReference type="InterPro" id="IPR003661">
    <property type="entry name" value="HisK_dim/P_dom"/>
</dbReference>
<dbReference type="EMBL" id="LR743510">
    <property type="protein sequence ID" value="CAA2138462.1"/>
    <property type="molecule type" value="Genomic_DNA"/>
</dbReference>
<dbReference type="SMART" id="SM00086">
    <property type="entry name" value="PAC"/>
    <property type="match status" value="3"/>
</dbReference>
<accession>A0A679JFI7</accession>
<dbReference type="PROSITE" id="PS50113">
    <property type="entry name" value="PAC"/>
    <property type="match status" value="2"/>
</dbReference>
<dbReference type="InterPro" id="IPR013655">
    <property type="entry name" value="PAS_fold_3"/>
</dbReference>
<dbReference type="InterPro" id="IPR011006">
    <property type="entry name" value="CheY-like_superfamily"/>
</dbReference>
<dbReference type="Pfam" id="PF08447">
    <property type="entry name" value="PAS_3"/>
    <property type="match status" value="3"/>
</dbReference>
<dbReference type="CDD" id="cd16919">
    <property type="entry name" value="HATPase_CckA-like"/>
    <property type="match status" value="1"/>
</dbReference>
<feature type="domain" description="PAS" evidence="10">
    <location>
        <begin position="163"/>
        <end position="211"/>
    </location>
</feature>
<gene>
    <name evidence="12" type="ORF">MBLL_01158</name>
</gene>
<dbReference type="SUPFAM" id="SSF47384">
    <property type="entry name" value="Homodimeric domain of signal transducing histidine kinase"/>
    <property type="match status" value="1"/>
</dbReference>
<sequence length="1180" mass="130616">MAVSVLVNGGECGALIEAIDWSATPLGPFASWPASLRTLTGMMVAARQPMFVTWGPGQIVLYNDAYARLMGAKHPAAMGRPIAEVWSDIWSDLAPIVADAYAGHSIQMDDVAFVMERNGFPEETHFAFSYTPVREEDGSVAGFFCACTETTGRIGAESRLRQSEAEVRGVLDGMGEGFLLLDHDFRVRRINAEGLRLDGRPSEAILGRHLLEVWPDAERMPTWPLYRRAMAERASAELTYRHSSTQRDIWIEVRVYPSGSGLSVFYRDVSGRRAAEEALREREERLHLVMEGARDHVVLTMNPQGIITSWSAGAVEVLGWTAADALGRDGAMIFTSEDRAAGIDAAELAEAVNQGRADSERWHRRADGMPVFLAGSLHRLPPDPQGRSPGFLRIARDETQRRAQAEALTESEARFRNMADHAPVMMWVTIPDGSCIYLNRRWYEFTGQTEAEALGLGWTKATHPDDEGLAADTFLAANAAHEPFRVEYRLRRADGTYRWAIDAATPRFGTDGEFLGYVGSVIDIDERREAEERLRQSEGRFQAIADSIDQMVWSTLPDGHHDYFNQRWYDYTGVPAGSTDGAGWNGIFHPDDRDKAWTVWSHSLETGEPYHIEYRLRHRSGQYRWVLGRAQPVRDADGRIVRWFGTCTEIQEIVEAREVLARSRAELEREIAERIKERDRIWTLIPDLLMSGTLDGRLLNVNPAWTEVLGYDEATLLATPFWEIIHPDFLPHSAEAVEAMRQGRTVRHQNRVRTANGAYRWFDWVSAPVGEVFYAVARDITDEKAREAALAQTQEALRQSQKMEAVGQLTGGIAHDFNNLLTGISGSLELLQTRMAQGRLTELDRYINAAQGASRRAAALTHRLLAFSRRQTLDPKPTNVNALVAGMEELIRRTVGPAVTIEVVGSAGLWPALVDPNQLENALLNLCINARDAMPDGGRLTIETANKWLDGHAARERNLEPGQYLSLCVSDNGTGMTPEVIARAFDPFFTTKPLGEGTGLGLSMIYGFVRQSGGEVRIYSELGEGTTMCLYLPRHYGEASEVDEAGAFAAAPRAQRGETVLIVDDEPTVRMLVTEVLEELGYTAIEAADGASGLKVLQSDVRIDLLVTDVGLPGGMNGRQMADAARVARPDLKILFITGYAENAVVGNGHLEPGMQVLTKPFVMEALAGRIKDMIASGQG</sequence>
<feature type="domain" description="PAS" evidence="10">
    <location>
        <begin position="282"/>
        <end position="355"/>
    </location>
</feature>
<evidence type="ECO:0000313" key="12">
    <source>
        <dbReference type="EMBL" id="CAA2138462.1"/>
    </source>
</evidence>
<dbReference type="InterPro" id="IPR001610">
    <property type="entry name" value="PAC"/>
</dbReference>
<dbReference type="InterPro" id="IPR005467">
    <property type="entry name" value="His_kinase_dom"/>
</dbReference>
<dbReference type="SMART" id="SM00388">
    <property type="entry name" value="HisKA"/>
    <property type="match status" value="1"/>
</dbReference>
<evidence type="ECO:0000259" key="9">
    <source>
        <dbReference type="PROSITE" id="PS50110"/>
    </source>
</evidence>
<dbReference type="CDD" id="cd18161">
    <property type="entry name" value="REC_hyHK_blue-like"/>
    <property type="match status" value="1"/>
</dbReference>
<geneLocation type="plasmid" evidence="12">
    <name>1</name>
</geneLocation>
<dbReference type="PROSITE" id="PS50110">
    <property type="entry name" value="RESPONSE_REGULATORY"/>
    <property type="match status" value="1"/>
</dbReference>
<dbReference type="InterPro" id="IPR035965">
    <property type="entry name" value="PAS-like_dom_sf"/>
</dbReference>
<dbReference type="SUPFAM" id="SSF55874">
    <property type="entry name" value="ATPase domain of HSP90 chaperone/DNA topoisomerase II/histidine kinase"/>
    <property type="match status" value="1"/>
</dbReference>
<dbReference type="Pfam" id="PF00072">
    <property type="entry name" value="Response_reg"/>
    <property type="match status" value="1"/>
</dbReference>
<dbReference type="Gene3D" id="3.40.50.2300">
    <property type="match status" value="1"/>
</dbReference>
<feature type="domain" description="PAC" evidence="11">
    <location>
        <begin position="484"/>
        <end position="536"/>
    </location>
</feature>
<dbReference type="AlphaFoldDB" id="A0A679JFI7"/>
<dbReference type="Pfam" id="PF08448">
    <property type="entry name" value="PAS_4"/>
    <property type="match status" value="2"/>
</dbReference>
<feature type="modified residue" description="4-aspartylphosphate" evidence="6">
    <location>
        <position position="1109"/>
    </location>
</feature>
<evidence type="ECO:0000256" key="1">
    <source>
        <dbReference type="ARBA" id="ARBA00000085"/>
    </source>
</evidence>
<evidence type="ECO:0000259" key="10">
    <source>
        <dbReference type="PROSITE" id="PS50112"/>
    </source>
</evidence>
<dbReference type="PROSITE" id="PS50112">
    <property type="entry name" value="PAS"/>
    <property type="match status" value="4"/>
</dbReference>
<keyword evidence="12" id="KW-0614">Plasmid</keyword>
<feature type="domain" description="Response regulatory" evidence="9">
    <location>
        <begin position="1059"/>
        <end position="1175"/>
    </location>
</feature>
<evidence type="ECO:0000256" key="2">
    <source>
        <dbReference type="ARBA" id="ARBA00012438"/>
    </source>
</evidence>
<reference evidence="12" key="1">
    <citation type="submission" date="2019-12" db="EMBL/GenBank/DDBJ databases">
        <authorList>
            <person name="Cremers G."/>
        </authorList>
    </citation>
    <scope>NUCLEOTIDE SEQUENCE</scope>
    <source>
        <strain evidence="12">Mbul2</strain>
        <plasmid evidence="12">1</plasmid>
    </source>
</reference>
<keyword evidence="5" id="KW-0418">Kinase</keyword>
<evidence type="ECO:0000256" key="6">
    <source>
        <dbReference type="PROSITE-ProRule" id="PRU00169"/>
    </source>
</evidence>
<dbReference type="InterPro" id="IPR036097">
    <property type="entry name" value="HisK_dim/P_sf"/>
</dbReference>
<dbReference type="InterPro" id="IPR001789">
    <property type="entry name" value="Sig_transdc_resp-reg_receiver"/>
</dbReference>
<dbReference type="Pfam" id="PF13426">
    <property type="entry name" value="PAS_9"/>
    <property type="match status" value="1"/>
</dbReference>
<keyword evidence="4" id="KW-0808">Transferase</keyword>
<evidence type="ECO:0000259" key="8">
    <source>
        <dbReference type="PROSITE" id="PS50109"/>
    </source>
</evidence>
<proteinExistence type="predicted"/>
<dbReference type="CDD" id="cd00130">
    <property type="entry name" value="PAS"/>
    <property type="match status" value="5"/>
</dbReference>
<dbReference type="PANTHER" id="PTHR43304:SF1">
    <property type="entry name" value="PAC DOMAIN-CONTAINING PROTEIN"/>
    <property type="match status" value="1"/>
</dbReference>
<dbReference type="FunFam" id="3.30.450.20:FF:000099">
    <property type="entry name" value="Sensory box sensor histidine kinase"/>
    <property type="match status" value="2"/>
</dbReference>
<dbReference type="NCBIfam" id="TIGR00229">
    <property type="entry name" value="sensory_box"/>
    <property type="match status" value="4"/>
</dbReference>
<evidence type="ECO:0000259" key="11">
    <source>
        <dbReference type="PROSITE" id="PS50113"/>
    </source>
</evidence>
<keyword evidence="7" id="KW-0175">Coiled coil</keyword>
<dbReference type="GO" id="GO:0000155">
    <property type="term" value="F:phosphorelay sensor kinase activity"/>
    <property type="evidence" value="ECO:0007669"/>
    <property type="project" value="InterPro"/>
</dbReference>
<dbReference type="Gene3D" id="1.10.287.130">
    <property type="match status" value="1"/>
</dbReference>
<dbReference type="Gene3D" id="3.30.450.20">
    <property type="entry name" value="PAS domain"/>
    <property type="match status" value="6"/>
</dbReference>